<accession>A0AAJ2SEN2</accession>
<dbReference type="AlphaFoldDB" id="A0AAJ2SEN2"/>
<reference evidence="3 5" key="1">
    <citation type="submission" date="2023-11" db="EMBL/GenBank/DDBJ databases">
        <title>Unpublished Manusciprt.</title>
        <authorList>
            <person name="Saticioglu I.B."/>
            <person name="Ay H."/>
            <person name="Ajmi N."/>
            <person name="Altun S."/>
            <person name="Duman M."/>
        </authorList>
    </citation>
    <scope>NUCLEOTIDE SEQUENCE</scope>
    <source>
        <strain evidence="2 5">Fl-33</strain>
        <strain evidence="3">Fl-77</strain>
    </source>
</reference>
<protein>
    <submittedName>
        <fullName evidence="3">Uncharacterized protein</fullName>
    </submittedName>
</protein>
<proteinExistence type="predicted"/>
<organism evidence="3 4">
    <name type="scientific">Flavobacterium flavipigmentatum</name>
    <dbReference type="NCBI Taxonomy" id="2893884"/>
    <lineage>
        <taxon>Bacteria</taxon>
        <taxon>Pseudomonadati</taxon>
        <taxon>Bacteroidota</taxon>
        <taxon>Flavobacteriia</taxon>
        <taxon>Flavobacteriales</taxon>
        <taxon>Flavobacteriaceae</taxon>
        <taxon>Flavobacterium</taxon>
    </lineage>
</organism>
<dbReference type="EMBL" id="JAWXVH010000001">
    <property type="protein sequence ID" value="MDX6184733.1"/>
    <property type="molecule type" value="Genomic_DNA"/>
</dbReference>
<feature type="transmembrane region" description="Helical" evidence="1">
    <location>
        <begin position="40"/>
        <end position="58"/>
    </location>
</feature>
<sequence length="183" mass="21548">MSNISEHFDNLIELSKQNNSRFKIIGTESNFVIKAKSDNILIGICSIIILGMPSVLIIKNPHDIFIWLFVILEIVLIISYFKFYPTTNNIEIDIKKRKIHVKSNNLIGRFFIPKIEIDFSKFNKLTSEKIISKNTGMKNIYNRIYIKYDNKTQHLIDFLDGPFYYFKHKEFMNHLAQIIKNKA</sequence>
<keyword evidence="1" id="KW-1133">Transmembrane helix</keyword>
<keyword evidence="5" id="KW-1185">Reference proteome</keyword>
<comment type="caution">
    <text evidence="3">The sequence shown here is derived from an EMBL/GenBank/DDBJ whole genome shotgun (WGS) entry which is preliminary data.</text>
</comment>
<keyword evidence="1" id="KW-0472">Membrane</keyword>
<name>A0AAJ2SEN2_9FLAO</name>
<dbReference type="Proteomes" id="UP001278738">
    <property type="component" value="Unassembled WGS sequence"/>
</dbReference>
<keyword evidence="1" id="KW-0812">Transmembrane</keyword>
<evidence type="ECO:0000256" key="1">
    <source>
        <dbReference type="SAM" id="Phobius"/>
    </source>
</evidence>
<evidence type="ECO:0000313" key="3">
    <source>
        <dbReference type="EMBL" id="MDX6184733.1"/>
    </source>
</evidence>
<feature type="transmembrane region" description="Helical" evidence="1">
    <location>
        <begin position="64"/>
        <end position="81"/>
    </location>
</feature>
<dbReference type="RefSeq" id="WP_229975773.1">
    <property type="nucleotide sequence ID" value="NZ_CP087133.1"/>
</dbReference>
<evidence type="ECO:0000313" key="2">
    <source>
        <dbReference type="EMBL" id="MDX6181132.1"/>
    </source>
</evidence>
<dbReference type="EMBL" id="JAWXVG010000001">
    <property type="protein sequence ID" value="MDX6181132.1"/>
    <property type="molecule type" value="Genomic_DNA"/>
</dbReference>
<gene>
    <name evidence="2" type="ORF">SGQ18_03130</name>
    <name evidence="3" type="ORF">SGQ44_03135</name>
</gene>
<dbReference type="Proteomes" id="UP001270053">
    <property type="component" value="Unassembled WGS sequence"/>
</dbReference>
<evidence type="ECO:0000313" key="4">
    <source>
        <dbReference type="Proteomes" id="UP001270053"/>
    </source>
</evidence>
<evidence type="ECO:0000313" key="5">
    <source>
        <dbReference type="Proteomes" id="UP001278738"/>
    </source>
</evidence>